<sequence>MSALALDAGAQTKAATRAGLLRGSREDGVTVFRGVAYAAPARRFALPAPPVPWRGVREARAFGPPAAQRPGRMSWVPGLEIDPEAGRENSLTLNVWTPGPGDRPVLVFLHGGAFVSGSGAQPMYRGDVLAREHGLVVVTVNYRLGLLGFACNDHIPANLGLRDQVAALEWVRANIAAFGGDPDRVTLAGHSAGGTSVLALMAAPAARGLFARAALMSALPYGFASTERARAITGAFLRSLGRALPRSARLRSVLGAEEAAVAARPPVEGVLPVAPVVDGEFLPRHPMDAVRAGAAARVPLLVTTAEEEMRLFAALDPDGLSRAGVRTEVVFDRPAAELARWHRAHGAPVRRVRFGHRSPLARAGVTLGAAHLVDVPLQLGTYQDERISRLTGPGAAALGRDATAAFAAFCQGSDNEGKEGRPCRTRSASRSSDRATSAPT</sequence>
<comment type="similarity">
    <text evidence="1 3">Belongs to the type-B carboxylesterase/lipase family.</text>
</comment>
<dbReference type="Pfam" id="PF00135">
    <property type="entry name" value="COesterase"/>
    <property type="match status" value="1"/>
</dbReference>
<evidence type="ECO:0000256" key="1">
    <source>
        <dbReference type="ARBA" id="ARBA00005964"/>
    </source>
</evidence>
<dbReference type="Proteomes" id="UP000487268">
    <property type="component" value="Unassembled WGS sequence"/>
</dbReference>
<feature type="compositionally biased region" description="Low complexity" evidence="4">
    <location>
        <begin position="425"/>
        <end position="440"/>
    </location>
</feature>
<evidence type="ECO:0000256" key="4">
    <source>
        <dbReference type="SAM" id="MobiDB-lite"/>
    </source>
</evidence>
<dbReference type="InterPro" id="IPR019826">
    <property type="entry name" value="Carboxylesterase_B_AS"/>
</dbReference>
<name>A0A7K0C8I1_9ACTN</name>
<dbReference type="AlphaFoldDB" id="A0A7K0C8I1"/>
<evidence type="ECO:0000313" key="6">
    <source>
        <dbReference type="EMBL" id="MQY09738.1"/>
    </source>
</evidence>
<dbReference type="EMBL" id="WEGH01000007">
    <property type="protein sequence ID" value="MQY09738.1"/>
    <property type="molecule type" value="Genomic_DNA"/>
</dbReference>
<dbReference type="InterPro" id="IPR029058">
    <property type="entry name" value="AB_hydrolase_fold"/>
</dbReference>
<dbReference type="EC" id="3.1.1.-" evidence="3"/>
<keyword evidence="7" id="KW-1185">Reference proteome</keyword>
<evidence type="ECO:0000313" key="7">
    <source>
        <dbReference type="Proteomes" id="UP000487268"/>
    </source>
</evidence>
<protein>
    <recommendedName>
        <fullName evidence="3">Carboxylic ester hydrolase</fullName>
        <ecNumber evidence="3">3.1.1.-</ecNumber>
    </recommendedName>
</protein>
<dbReference type="Gene3D" id="3.40.50.1820">
    <property type="entry name" value="alpha/beta hydrolase"/>
    <property type="match status" value="1"/>
</dbReference>
<feature type="domain" description="Carboxylesterase type B" evidence="5">
    <location>
        <begin position="12"/>
        <end position="318"/>
    </location>
</feature>
<keyword evidence="2 3" id="KW-0378">Hydrolase</keyword>
<dbReference type="SUPFAM" id="SSF53474">
    <property type="entry name" value="alpha/beta-Hydrolases"/>
    <property type="match status" value="1"/>
</dbReference>
<evidence type="ECO:0000256" key="3">
    <source>
        <dbReference type="RuleBase" id="RU361235"/>
    </source>
</evidence>
<comment type="caution">
    <text evidence="6">The sequence shown here is derived from an EMBL/GenBank/DDBJ whole genome shotgun (WGS) entry which is preliminary data.</text>
</comment>
<accession>A0A7K0C8I1</accession>
<proteinExistence type="inferred from homology"/>
<dbReference type="InterPro" id="IPR002018">
    <property type="entry name" value="CarbesteraseB"/>
</dbReference>
<reference evidence="6 7" key="1">
    <citation type="submission" date="2019-10" db="EMBL/GenBank/DDBJ databases">
        <title>Actinomadura rubteroloni sp. nov. and Actinomadura macrotermitis sp. nov., isolated from the gut of fungus growing-termite Macrotermes natalensis.</title>
        <authorList>
            <person name="Benndorf R."/>
            <person name="Martin K."/>
            <person name="Kuefner M."/>
            <person name="De Beer W."/>
            <person name="Kaster A.-K."/>
            <person name="Vollmers J."/>
            <person name="Poulsen M."/>
            <person name="Beemelmanns C."/>
        </authorList>
    </citation>
    <scope>NUCLEOTIDE SEQUENCE [LARGE SCALE GENOMIC DNA]</scope>
    <source>
        <strain evidence="6 7">RB68</strain>
    </source>
</reference>
<dbReference type="InterPro" id="IPR050309">
    <property type="entry name" value="Type-B_Carboxylest/Lipase"/>
</dbReference>
<evidence type="ECO:0000259" key="5">
    <source>
        <dbReference type="Pfam" id="PF00135"/>
    </source>
</evidence>
<dbReference type="PANTHER" id="PTHR11559">
    <property type="entry name" value="CARBOXYLESTERASE"/>
    <property type="match status" value="1"/>
</dbReference>
<organism evidence="6 7">
    <name type="scientific">Actinomadura macrotermitis</name>
    <dbReference type="NCBI Taxonomy" id="2585200"/>
    <lineage>
        <taxon>Bacteria</taxon>
        <taxon>Bacillati</taxon>
        <taxon>Actinomycetota</taxon>
        <taxon>Actinomycetes</taxon>
        <taxon>Streptosporangiales</taxon>
        <taxon>Thermomonosporaceae</taxon>
        <taxon>Actinomadura</taxon>
    </lineage>
</organism>
<dbReference type="GO" id="GO:0016787">
    <property type="term" value="F:hydrolase activity"/>
    <property type="evidence" value="ECO:0007669"/>
    <property type="project" value="UniProtKB-KW"/>
</dbReference>
<dbReference type="RefSeq" id="WP_153541958.1">
    <property type="nucleotide sequence ID" value="NZ_WEGH01000007.1"/>
</dbReference>
<dbReference type="PROSITE" id="PS00122">
    <property type="entry name" value="CARBOXYLESTERASE_B_1"/>
    <property type="match status" value="1"/>
</dbReference>
<gene>
    <name evidence="6" type="ORF">ACRB68_78670</name>
</gene>
<feature type="region of interest" description="Disordered" evidence="4">
    <location>
        <begin position="411"/>
        <end position="440"/>
    </location>
</feature>
<dbReference type="OrthoDB" id="3199405at2"/>
<evidence type="ECO:0000256" key="2">
    <source>
        <dbReference type="ARBA" id="ARBA00022801"/>
    </source>
</evidence>